<feature type="region of interest" description="Disordered" evidence="1">
    <location>
        <begin position="1"/>
        <end position="31"/>
    </location>
</feature>
<feature type="transmembrane region" description="Helical" evidence="2">
    <location>
        <begin position="68"/>
        <end position="88"/>
    </location>
</feature>
<dbReference type="Proteomes" id="UP001164706">
    <property type="component" value="Chromosome"/>
</dbReference>
<protein>
    <recommendedName>
        <fullName evidence="5">DUF202 domain-containing protein</fullName>
    </recommendedName>
</protein>
<organism evidence="3 4">
    <name type="scientific">Microcella daejeonensis</name>
    <dbReference type="NCBI Taxonomy" id="2994971"/>
    <lineage>
        <taxon>Bacteria</taxon>
        <taxon>Bacillati</taxon>
        <taxon>Actinomycetota</taxon>
        <taxon>Actinomycetes</taxon>
        <taxon>Micrococcales</taxon>
        <taxon>Microbacteriaceae</taxon>
        <taxon>Microcella</taxon>
    </lineage>
</organism>
<dbReference type="EMBL" id="CP113089">
    <property type="protein sequence ID" value="WAB82415.1"/>
    <property type="molecule type" value="Genomic_DNA"/>
</dbReference>
<dbReference type="RefSeq" id="WP_267782438.1">
    <property type="nucleotide sequence ID" value="NZ_CP113089.1"/>
</dbReference>
<dbReference type="AlphaFoldDB" id="A0A9E8S988"/>
<accession>A0A9E8S988</accession>
<feature type="transmembrane region" description="Helical" evidence="2">
    <location>
        <begin position="100"/>
        <end position="124"/>
    </location>
</feature>
<sequence>MTDGATAGEPSAGAGAGAGAAPAGRPRVGRAPVDRTSLAWQRTSATAALVALFAAVTAVRLGEPAVGIAATVLALVGLIVGATTPRVHRSTADRRDPWPVIVRAAVVLALSAVVGIMLAIAALAGG</sequence>
<evidence type="ECO:0000256" key="2">
    <source>
        <dbReference type="SAM" id="Phobius"/>
    </source>
</evidence>
<dbReference type="KEGG" id="mdb:OVN18_05270"/>
<keyword evidence="2" id="KW-0472">Membrane</keyword>
<gene>
    <name evidence="3" type="ORF">OVN18_05270</name>
</gene>
<name>A0A9E8S988_9MICO</name>
<feature type="transmembrane region" description="Helical" evidence="2">
    <location>
        <begin position="45"/>
        <end position="62"/>
    </location>
</feature>
<keyword evidence="2" id="KW-1133">Transmembrane helix</keyword>
<reference evidence="3" key="1">
    <citation type="submission" date="2022-11" db="EMBL/GenBank/DDBJ databases">
        <title>Description of Microcella daejonensis nov. sp, isolated from riverside soil.</title>
        <authorList>
            <person name="Molina K.M."/>
            <person name="Kim S.B."/>
        </authorList>
    </citation>
    <scope>NUCLEOTIDE SEQUENCE</scope>
    <source>
        <strain evidence="3">MMS21-STM12</strain>
    </source>
</reference>
<keyword evidence="4" id="KW-1185">Reference proteome</keyword>
<keyword evidence="2" id="KW-0812">Transmembrane</keyword>
<evidence type="ECO:0000313" key="4">
    <source>
        <dbReference type="Proteomes" id="UP001164706"/>
    </source>
</evidence>
<evidence type="ECO:0008006" key="5">
    <source>
        <dbReference type="Google" id="ProtNLM"/>
    </source>
</evidence>
<proteinExistence type="predicted"/>
<evidence type="ECO:0000313" key="3">
    <source>
        <dbReference type="EMBL" id="WAB82415.1"/>
    </source>
</evidence>
<evidence type="ECO:0000256" key="1">
    <source>
        <dbReference type="SAM" id="MobiDB-lite"/>
    </source>
</evidence>